<sequence>MCYKSGQADKLLELNGLRTRKIQPKFIPTIIFNNHFNETLQNDALRDLLHVVCDFLQYEPDACGKHINGGIVVDLI</sequence>
<dbReference type="Proteomes" id="UP001162156">
    <property type="component" value="Unassembled WGS sequence"/>
</dbReference>
<evidence type="ECO:0000313" key="2">
    <source>
        <dbReference type="Proteomes" id="UP001162156"/>
    </source>
</evidence>
<accession>A0AAV8ZJX1</accession>
<gene>
    <name evidence="1" type="ORF">NQ314_004419</name>
</gene>
<dbReference type="EMBL" id="JANEYF010001281">
    <property type="protein sequence ID" value="KAJ8965021.1"/>
    <property type="molecule type" value="Genomic_DNA"/>
</dbReference>
<name>A0AAV8ZJX1_9CUCU</name>
<comment type="caution">
    <text evidence="1">The sequence shown here is derived from an EMBL/GenBank/DDBJ whole genome shotgun (WGS) entry which is preliminary data.</text>
</comment>
<reference evidence="1" key="1">
    <citation type="journal article" date="2023" name="Insect Mol. Biol.">
        <title>Genome sequencing provides insights into the evolution of gene families encoding plant cell wall-degrading enzymes in longhorned beetles.</title>
        <authorList>
            <person name="Shin N.R."/>
            <person name="Okamura Y."/>
            <person name="Kirsch R."/>
            <person name="Pauchet Y."/>
        </authorList>
    </citation>
    <scope>NUCLEOTIDE SEQUENCE</scope>
    <source>
        <strain evidence="1">RBIC_L_NR</strain>
    </source>
</reference>
<protein>
    <submittedName>
        <fullName evidence="1">Uncharacterized protein</fullName>
    </submittedName>
</protein>
<dbReference type="AlphaFoldDB" id="A0AAV8ZJX1"/>
<proteinExistence type="predicted"/>
<evidence type="ECO:0000313" key="1">
    <source>
        <dbReference type="EMBL" id="KAJ8965021.1"/>
    </source>
</evidence>
<keyword evidence="2" id="KW-1185">Reference proteome</keyword>
<organism evidence="1 2">
    <name type="scientific">Rhamnusium bicolor</name>
    <dbReference type="NCBI Taxonomy" id="1586634"/>
    <lineage>
        <taxon>Eukaryota</taxon>
        <taxon>Metazoa</taxon>
        <taxon>Ecdysozoa</taxon>
        <taxon>Arthropoda</taxon>
        <taxon>Hexapoda</taxon>
        <taxon>Insecta</taxon>
        <taxon>Pterygota</taxon>
        <taxon>Neoptera</taxon>
        <taxon>Endopterygota</taxon>
        <taxon>Coleoptera</taxon>
        <taxon>Polyphaga</taxon>
        <taxon>Cucujiformia</taxon>
        <taxon>Chrysomeloidea</taxon>
        <taxon>Cerambycidae</taxon>
        <taxon>Lepturinae</taxon>
        <taxon>Rhagiini</taxon>
        <taxon>Rhamnusium</taxon>
    </lineage>
</organism>